<evidence type="ECO:0000313" key="3">
    <source>
        <dbReference type="Proteomes" id="UP000184255"/>
    </source>
</evidence>
<comment type="caution">
    <text evidence="2">The sequence shown here is derived from an EMBL/GenBank/DDBJ whole genome shotgun (WGS) entry which is preliminary data.</text>
</comment>
<dbReference type="VEuPathDB" id="FungiDB:FMAN_01727"/>
<protein>
    <recommendedName>
        <fullName evidence="4">BTB domain-containing protein</fullName>
    </recommendedName>
</protein>
<dbReference type="EMBL" id="FCQH01000001">
    <property type="protein sequence ID" value="CVK84800.1"/>
    <property type="molecule type" value="Genomic_DNA"/>
</dbReference>
<keyword evidence="3" id="KW-1185">Reference proteome</keyword>
<feature type="region of interest" description="Disordered" evidence="1">
    <location>
        <begin position="20"/>
        <end position="65"/>
    </location>
</feature>
<proteinExistence type="predicted"/>
<dbReference type="GeneID" id="65080999"/>
<dbReference type="AlphaFoldDB" id="A0A1L7SGJ4"/>
<reference evidence="3" key="1">
    <citation type="journal article" date="2016" name="Genome Biol. Evol.">
        <title>Comparative 'omics' of the Fusarium fujikuroi species complex highlights differences in genetic potential and metabolite synthesis.</title>
        <authorList>
            <person name="Niehaus E.-M."/>
            <person name="Muensterkoetter M."/>
            <person name="Proctor R.H."/>
            <person name="Brown D.W."/>
            <person name="Sharon A."/>
            <person name="Idan Y."/>
            <person name="Oren-Young L."/>
            <person name="Sieber C.M."/>
            <person name="Novak O."/>
            <person name="Pencik A."/>
            <person name="Tarkowska D."/>
            <person name="Hromadova K."/>
            <person name="Freeman S."/>
            <person name="Maymon M."/>
            <person name="Elazar M."/>
            <person name="Youssef S.A."/>
            <person name="El-Shabrawy E.S.M."/>
            <person name="Shalaby A.B.A."/>
            <person name="Houterman P."/>
            <person name="Brock N.L."/>
            <person name="Burkhardt I."/>
            <person name="Tsavkelova E.A."/>
            <person name="Dickschat J.S."/>
            <person name="Galuszka P."/>
            <person name="Gueldener U."/>
            <person name="Tudzynski B."/>
        </authorList>
    </citation>
    <scope>NUCLEOTIDE SEQUENCE [LARGE SCALE GENOMIC DNA]</scope>
    <source>
        <strain evidence="3">MRC7560</strain>
    </source>
</reference>
<evidence type="ECO:0008006" key="4">
    <source>
        <dbReference type="Google" id="ProtNLM"/>
    </source>
</evidence>
<evidence type="ECO:0000313" key="2">
    <source>
        <dbReference type="EMBL" id="CVK84800.1"/>
    </source>
</evidence>
<gene>
    <name evidence="2" type="ORF">FMAN_01727</name>
</gene>
<name>A0A1L7SGJ4_FUSMA</name>
<feature type="compositionally biased region" description="Low complexity" evidence="1">
    <location>
        <begin position="26"/>
        <end position="47"/>
    </location>
</feature>
<dbReference type="RefSeq" id="XP_041677071.1">
    <property type="nucleotide sequence ID" value="XM_041822223.1"/>
</dbReference>
<sequence length="335" mass="37744">MRCVTYEIDPQGAIEVILQDPDTQRTSPTLTTPIQTQPTPQQRNVKSVKVKKGEEEEEQDTPRRDDKEVQIRMRVSSHHLSLASPVLSSLLQQSAEANEIYLTGWDAKALATVLNVIHGRNAQIPRNVNFEFLTQVASIVHHLKCTEAVQLLSAFWLSTLEQDTVTCFNSNCILWLFNSWVFSWGKEFSHCAQLVLSHYRGPDTVILRDLPLTEVLDKIDGMRIVLIKKVFTALENLEQTLSTERGCPEAGYVQCTAMALGALIRGKRTFRNVEEPYNGLSIRQVMEVLGDFPRMAAACPDANHGQNCTVYARLRPVIEGVEGEIEDIELSYFQS</sequence>
<evidence type="ECO:0000256" key="1">
    <source>
        <dbReference type="SAM" id="MobiDB-lite"/>
    </source>
</evidence>
<dbReference type="Proteomes" id="UP000184255">
    <property type="component" value="Unassembled WGS sequence"/>
</dbReference>
<organism evidence="2 3">
    <name type="scientific">Fusarium mangiferae</name>
    <name type="common">Mango malformation disease fungus</name>
    <dbReference type="NCBI Taxonomy" id="192010"/>
    <lineage>
        <taxon>Eukaryota</taxon>
        <taxon>Fungi</taxon>
        <taxon>Dikarya</taxon>
        <taxon>Ascomycota</taxon>
        <taxon>Pezizomycotina</taxon>
        <taxon>Sordariomycetes</taxon>
        <taxon>Hypocreomycetidae</taxon>
        <taxon>Hypocreales</taxon>
        <taxon>Nectriaceae</taxon>
        <taxon>Fusarium</taxon>
        <taxon>Fusarium fujikuroi species complex</taxon>
    </lineage>
</organism>
<accession>A0A1L7SGJ4</accession>